<evidence type="ECO:0000256" key="1">
    <source>
        <dbReference type="SAM" id="MobiDB-lite"/>
    </source>
</evidence>
<reference evidence="4" key="1">
    <citation type="submission" date="2016-11" db="UniProtKB">
        <authorList>
            <consortium name="WormBaseParasite"/>
        </authorList>
    </citation>
    <scope>IDENTIFICATION</scope>
</reference>
<keyword evidence="2" id="KW-1133">Transmembrane helix</keyword>
<keyword evidence="2" id="KW-0812">Transmembrane</keyword>
<protein>
    <submittedName>
        <fullName evidence="4">Mannosyltransferase</fullName>
    </submittedName>
</protein>
<name>A0A1I7YD47_9BILA</name>
<feature type="transmembrane region" description="Helical" evidence="2">
    <location>
        <begin position="14"/>
        <end position="36"/>
    </location>
</feature>
<keyword evidence="3" id="KW-1185">Reference proteome</keyword>
<keyword evidence="2" id="KW-0472">Membrane</keyword>
<feature type="transmembrane region" description="Helical" evidence="2">
    <location>
        <begin position="78"/>
        <end position="103"/>
    </location>
</feature>
<accession>A0A1I7YD47</accession>
<evidence type="ECO:0000256" key="2">
    <source>
        <dbReference type="SAM" id="Phobius"/>
    </source>
</evidence>
<evidence type="ECO:0000313" key="4">
    <source>
        <dbReference type="WBParaSite" id="L893_g15144.t1"/>
    </source>
</evidence>
<dbReference type="AlphaFoldDB" id="A0A1I7YD47"/>
<feature type="region of interest" description="Disordered" evidence="1">
    <location>
        <begin position="129"/>
        <end position="173"/>
    </location>
</feature>
<dbReference type="WBParaSite" id="L893_g15144.t1">
    <property type="protein sequence ID" value="L893_g15144.t1"/>
    <property type="gene ID" value="L893_g15144"/>
</dbReference>
<dbReference type="Proteomes" id="UP000095287">
    <property type="component" value="Unplaced"/>
</dbReference>
<organism evidence="3 4">
    <name type="scientific">Steinernema glaseri</name>
    <dbReference type="NCBI Taxonomy" id="37863"/>
    <lineage>
        <taxon>Eukaryota</taxon>
        <taxon>Metazoa</taxon>
        <taxon>Ecdysozoa</taxon>
        <taxon>Nematoda</taxon>
        <taxon>Chromadorea</taxon>
        <taxon>Rhabditida</taxon>
        <taxon>Tylenchina</taxon>
        <taxon>Panagrolaimomorpha</taxon>
        <taxon>Strongyloidoidea</taxon>
        <taxon>Steinernematidae</taxon>
        <taxon>Steinernema</taxon>
    </lineage>
</organism>
<sequence length="200" mass="22767">MALLSSSSRGWKDVLRYVLVCSLAAGLNLILSCYLFDERWVIPFIEGDKWVERELGTPMDDRLKIRKMYELWPPHRHFGFYFVFALLSLYFMRSVSALALHPLAQVPHLRRRSASHEDSLYTTPWRQRASLHSSGASDARGRVPRVCAGTEPSPPADRPTDRLGSGDGDRTPRTMFLRNALGEVEGRVNKMTFVSCKRPS</sequence>
<evidence type="ECO:0000313" key="3">
    <source>
        <dbReference type="Proteomes" id="UP000095287"/>
    </source>
</evidence>
<proteinExistence type="predicted"/>